<evidence type="ECO:0000256" key="1">
    <source>
        <dbReference type="PROSITE-ProRule" id="PRU00042"/>
    </source>
</evidence>
<sequence>MGHLANADLEMSTDHYECSHCGKTYSAPRFLEAHQRSCRKAKRKFSEILEETRLLWEAKKRQRRDTADINNAQLEPDPVVEFVEEETNIQAEVAIREDTREREVSTADLSQKKSSRKIRPNPRYGDNGWDTTAVVINDDITALASTSRLKLTDIRRLANVPSKIDPFRVRRSYMISTDQERLIHDPDSILTVKDLTDAGLRMPQDLSSTKRDQRATLLAGTPLYGPFPNKSSFEVAEWFWNSNGKSFLEFQKLMGIFKQPTFCFEDMISTNWPQTFRSLGANKDDLPEGEGAWIDDDGWKRTEITIDVPFHSKMRGSPGTKSHRVGELRHRSIMSVIKEKVSNADDFRQFHYTPYKATWRPNDALPEVELYGEMYTSRAFREAHEEVQRLPKTEANTGLERVVVGLMFSSDATSLTHFGPASLWPCYLMFANESKGRRFTSWALSTLKSPIDTEREEKQRSDAEQRRLISQARTKIYDDEYAVSGEPIGKILDDLSLNPVESPFLTLPTPKEFSLISALVVDILHEFEIGVWKRFYIHLLRLLDAAGVASALLAALDGYEDRPRNIDIDIDQYLEHAGATVGVRSLNKIGVCLEQYPLGAPRRQRYSWSIFYVKQTRPPRPRNRMYDTLKDTPFAWPIRSVFGNIVVVKSTREGTVCNVEEKDRSLIEIFIEDEVSYDQFPVINHPLRQDHVTESSRSWESY</sequence>
<feature type="domain" description="C2H2-type" evidence="3">
    <location>
        <begin position="16"/>
        <end position="44"/>
    </location>
</feature>
<dbReference type="InterPro" id="IPR013087">
    <property type="entry name" value="Znf_C2H2_type"/>
</dbReference>
<proteinExistence type="predicted"/>
<dbReference type="PROSITE" id="PS50157">
    <property type="entry name" value="ZINC_FINGER_C2H2_2"/>
    <property type="match status" value="1"/>
</dbReference>
<evidence type="ECO:0000256" key="2">
    <source>
        <dbReference type="SAM" id="MobiDB-lite"/>
    </source>
</evidence>
<comment type="caution">
    <text evidence="4">The sequence shown here is derived from an EMBL/GenBank/DDBJ whole genome shotgun (WGS) entry which is preliminary data.</text>
</comment>
<evidence type="ECO:0000259" key="3">
    <source>
        <dbReference type="PROSITE" id="PS50157"/>
    </source>
</evidence>
<organism evidence="4 5">
    <name type="scientific">Ephemerocybe angulata</name>
    <dbReference type="NCBI Taxonomy" id="980116"/>
    <lineage>
        <taxon>Eukaryota</taxon>
        <taxon>Fungi</taxon>
        <taxon>Dikarya</taxon>
        <taxon>Basidiomycota</taxon>
        <taxon>Agaricomycotina</taxon>
        <taxon>Agaricomycetes</taxon>
        <taxon>Agaricomycetidae</taxon>
        <taxon>Agaricales</taxon>
        <taxon>Agaricineae</taxon>
        <taxon>Psathyrellaceae</taxon>
        <taxon>Ephemerocybe</taxon>
    </lineage>
</organism>
<dbReference type="AlphaFoldDB" id="A0A8H5FDH4"/>
<evidence type="ECO:0000313" key="4">
    <source>
        <dbReference type="EMBL" id="KAF5333130.1"/>
    </source>
</evidence>
<feature type="region of interest" description="Disordered" evidence="2">
    <location>
        <begin position="100"/>
        <end position="124"/>
    </location>
</feature>
<keyword evidence="1" id="KW-0479">Metal-binding</keyword>
<keyword evidence="1" id="KW-0862">Zinc</keyword>
<reference evidence="4 5" key="1">
    <citation type="journal article" date="2020" name="ISME J.">
        <title>Uncovering the hidden diversity of litter-decomposition mechanisms in mushroom-forming fungi.</title>
        <authorList>
            <person name="Floudas D."/>
            <person name="Bentzer J."/>
            <person name="Ahren D."/>
            <person name="Johansson T."/>
            <person name="Persson P."/>
            <person name="Tunlid A."/>
        </authorList>
    </citation>
    <scope>NUCLEOTIDE SEQUENCE [LARGE SCALE GENOMIC DNA]</scope>
    <source>
        <strain evidence="4 5">CBS 175.51</strain>
    </source>
</reference>
<dbReference type="Pfam" id="PF18759">
    <property type="entry name" value="Plavaka"/>
    <property type="match status" value="1"/>
</dbReference>
<gene>
    <name evidence="4" type="ORF">D9611_002410</name>
</gene>
<dbReference type="InterPro" id="IPR041078">
    <property type="entry name" value="Plavaka"/>
</dbReference>
<protein>
    <recommendedName>
        <fullName evidence="3">C2H2-type domain-containing protein</fullName>
    </recommendedName>
</protein>
<keyword evidence="1" id="KW-0863">Zinc-finger</keyword>
<accession>A0A8H5FDH4</accession>
<dbReference type="EMBL" id="JAACJK010000109">
    <property type="protein sequence ID" value="KAF5333130.1"/>
    <property type="molecule type" value="Genomic_DNA"/>
</dbReference>
<name>A0A8H5FDH4_9AGAR</name>
<dbReference type="OrthoDB" id="3208495at2759"/>
<dbReference type="Proteomes" id="UP000541558">
    <property type="component" value="Unassembled WGS sequence"/>
</dbReference>
<keyword evidence="5" id="KW-1185">Reference proteome</keyword>
<dbReference type="GO" id="GO:0008270">
    <property type="term" value="F:zinc ion binding"/>
    <property type="evidence" value="ECO:0007669"/>
    <property type="project" value="UniProtKB-KW"/>
</dbReference>
<evidence type="ECO:0000313" key="5">
    <source>
        <dbReference type="Proteomes" id="UP000541558"/>
    </source>
</evidence>